<dbReference type="SUPFAM" id="SSF56112">
    <property type="entry name" value="Protein kinase-like (PK-like)"/>
    <property type="match status" value="1"/>
</dbReference>
<dbReference type="SMART" id="SM00228">
    <property type="entry name" value="PDZ"/>
    <property type="match status" value="1"/>
</dbReference>
<keyword evidence="4 5" id="KW-0067">ATP-binding</keyword>
<organism evidence="8 9">
    <name type="scientific">Ostreococcus lucimarinus (strain CCE9901)</name>
    <dbReference type="NCBI Taxonomy" id="436017"/>
    <lineage>
        <taxon>Eukaryota</taxon>
        <taxon>Viridiplantae</taxon>
        <taxon>Chlorophyta</taxon>
        <taxon>Mamiellophyceae</taxon>
        <taxon>Mamiellales</taxon>
        <taxon>Bathycoccaceae</taxon>
        <taxon>Ostreococcus</taxon>
    </lineage>
</organism>
<dbReference type="PROSITE" id="PS00108">
    <property type="entry name" value="PROTEIN_KINASE_ST"/>
    <property type="match status" value="1"/>
</dbReference>
<sequence>MNRSLALVAIVNAATSKKVQLKNKKLSSGRKRVTCGSSRQESFQTTLKRPLGLILQPQNDDKGAYVADISPRSHAADCGIISVGDIIDAIEINNVALTGCSGVYFDDIISFISTQKSVQVKLTFSRPETFSIESEDMASYWEKKRNERLNSPAVLRRTVGVQPEDIRISKSGPLGEGSFGTVFRGTWKERDVVLKCAKRNVYGATELLDAELELNEAVHKLAKGSCARFFGCCEIDQRQEGQIYNGTLPAGLWLMWEYCGSVTLGEALRKPETLETITRKAYNLSQSTTECEMIKLVLRSILKNLESLHSVGIVHRDIKPDNIVFSEEGGVVFIDLGAAAQCLGVPKNYVPGEGPADPRYCSADDIYLLPSTAPQPTADNLSELWEIYQPGKFDMFSVGIVMLQLCFPYLRDSERLLTFKNEVARHRYDLSEWRTHDRVVVSSSCRGEALLDAAQGAGWALATALLTPKREDRISALDAISHSFFD</sequence>
<evidence type="ECO:0000256" key="1">
    <source>
        <dbReference type="ARBA" id="ARBA00022679"/>
    </source>
</evidence>
<dbReference type="InterPro" id="IPR017441">
    <property type="entry name" value="Protein_kinase_ATP_BS"/>
</dbReference>
<dbReference type="Proteomes" id="UP000001568">
    <property type="component" value="Chromosome 2"/>
</dbReference>
<accession>A4RSV7</accession>
<keyword evidence="6" id="KW-0723">Serine/threonine-protein kinase</keyword>
<dbReference type="InterPro" id="IPR000719">
    <property type="entry name" value="Prot_kinase_dom"/>
</dbReference>
<dbReference type="OrthoDB" id="10252171at2759"/>
<dbReference type="GO" id="GO:0005524">
    <property type="term" value="F:ATP binding"/>
    <property type="evidence" value="ECO:0007669"/>
    <property type="project" value="UniProtKB-UniRule"/>
</dbReference>
<feature type="domain" description="Protein kinase" evidence="7">
    <location>
        <begin position="168"/>
        <end position="485"/>
    </location>
</feature>
<dbReference type="EMBL" id="CP000582">
    <property type="protein sequence ID" value="ABO94720.1"/>
    <property type="molecule type" value="Genomic_DNA"/>
</dbReference>
<dbReference type="Gene3D" id="1.10.510.10">
    <property type="entry name" value="Transferase(Phosphotransferase) domain 1"/>
    <property type="match status" value="1"/>
</dbReference>
<dbReference type="InterPro" id="IPR001478">
    <property type="entry name" value="PDZ"/>
</dbReference>
<keyword evidence="3 8" id="KW-0418">Kinase</keyword>
<proteinExistence type="inferred from homology"/>
<keyword evidence="9" id="KW-1185">Reference proteome</keyword>
<evidence type="ECO:0000256" key="5">
    <source>
        <dbReference type="PROSITE-ProRule" id="PRU10141"/>
    </source>
</evidence>
<dbReference type="RefSeq" id="XP_001416427.1">
    <property type="nucleotide sequence ID" value="XM_001416390.1"/>
</dbReference>
<dbReference type="eggNOG" id="KOG0594">
    <property type="taxonomic scope" value="Eukaryota"/>
</dbReference>
<feature type="binding site" evidence="5">
    <location>
        <position position="195"/>
    </location>
    <ligand>
        <name>ATP</name>
        <dbReference type="ChEBI" id="CHEBI:30616"/>
    </ligand>
</feature>
<dbReference type="PROSITE" id="PS00107">
    <property type="entry name" value="PROTEIN_KINASE_ATP"/>
    <property type="match status" value="1"/>
</dbReference>
<dbReference type="PANTHER" id="PTHR46699">
    <property type="entry name" value="SERINE/THREONINE-PROTEIN KINASE STN8, CHLOROPLASTIC-RELATED"/>
    <property type="match status" value="1"/>
</dbReference>
<dbReference type="SUPFAM" id="SSF50156">
    <property type="entry name" value="PDZ domain-like"/>
    <property type="match status" value="1"/>
</dbReference>
<dbReference type="InterPro" id="IPR011009">
    <property type="entry name" value="Kinase-like_dom_sf"/>
</dbReference>
<evidence type="ECO:0000313" key="8">
    <source>
        <dbReference type="EMBL" id="ABO94720.1"/>
    </source>
</evidence>
<evidence type="ECO:0000256" key="3">
    <source>
        <dbReference type="ARBA" id="ARBA00022777"/>
    </source>
</evidence>
<protein>
    <submittedName>
        <fullName evidence="8">Chloroplast thylakoid protein kinase STN7, probable</fullName>
    </submittedName>
</protein>
<dbReference type="PROSITE" id="PS50011">
    <property type="entry name" value="PROTEIN_KINASE_DOM"/>
    <property type="match status" value="1"/>
</dbReference>
<dbReference type="Gene3D" id="2.30.42.10">
    <property type="match status" value="1"/>
</dbReference>
<evidence type="ECO:0000256" key="4">
    <source>
        <dbReference type="ARBA" id="ARBA00022840"/>
    </source>
</evidence>
<keyword evidence="1" id="KW-0808">Transferase</keyword>
<dbReference type="PANTHER" id="PTHR46699:SF4">
    <property type="entry name" value="SERINE_THREONINE-PROTEIN KINASE STN7, CHLOROPLASTIC"/>
    <property type="match status" value="1"/>
</dbReference>
<dbReference type="InterPro" id="IPR036034">
    <property type="entry name" value="PDZ_sf"/>
</dbReference>
<dbReference type="OMA" id="GCCEIDQ"/>
<comment type="similarity">
    <text evidence="6">Belongs to the protein kinase superfamily.</text>
</comment>
<dbReference type="AlphaFoldDB" id="A4RSV7"/>
<name>A4RSV7_OSTLU</name>
<dbReference type="HOGENOM" id="CLU_558197_0_0_1"/>
<dbReference type="SMART" id="SM00220">
    <property type="entry name" value="S_TKc"/>
    <property type="match status" value="1"/>
</dbReference>
<dbReference type="Gramene" id="ABO94720">
    <property type="protein sequence ID" value="ABO94720"/>
    <property type="gene ID" value="OSTLU_119560"/>
</dbReference>
<dbReference type="Pfam" id="PF00595">
    <property type="entry name" value="PDZ"/>
    <property type="match status" value="1"/>
</dbReference>
<dbReference type="Pfam" id="PF00069">
    <property type="entry name" value="Pkinase"/>
    <property type="match status" value="1"/>
</dbReference>
<evidence type="ECO:0000259" key="7">
    <source>
        <dbReference type="PROSITE" id="PS50011"/>
    </source>
</evidence>
<keyword evidence="2 5" id="KW-0547">Nucleotide-binding</keyword>
<gene>
    <name evidence="8" type="primary">Snt8</name>
    <name evidence="8" type="ORF">OSTLU_119560</name>
</gene>
<dbReference type="STRING" id="436017.A4RSV7"/>
<dbReference type="CDD" id="cd00136">
    <property type="entry name" value="PDZ_canonical"/>
    <property type="match status" value="1"/>
</dbReference>
<evidence type="ECO:0000256" key="6">
    <source>
        <dbReference type="RuleBase" id="RU000304"/>
    </source>
</evidence>
<reference evidence="8 9" key="1">
    <citation type="journal article" date="2007" name="Proc. Natl. Acad. Sci. U.S.A.">
        <title>The tiny eukaryote Ostreococcus provides genomic insights into the paradox of plankton speciation.</title>
        <authorList>
            <person name="Palenik B."/>
            <person name="Grimwood J."/>
            <person name="Aerts A."/>
            <person name="Rouze P."/>
            <person name="Salamov A."/>
            <person name="Putnam N."/>
            <person name="Dupont C."/>
            <person name="Jorgensen R."/>
            <person name="Derelle E."/>
            <person name="Rombauts S."/>
            <person name="Zhou K."/>
            <person name="Otillar R."/>
            <person name="Merchant S.S."/>
            <person name="Podell S."/>
            <person name="Gaasterland T."/>
            <person name="Napoli C."/>
            <person name="Gendler K."/>
            <person name="Manuell A."/>
            <person name="Tai V."/>
            <person name="Vallon O."/>
            <person name="Piganeau G."/>
            <person name="Jancek S."/>
            <person name="Heijde M."/>
            <person name="Jabbari K."/>
            <person name="Bowler C."/>
            <person name="Lohr M."/>
            <person name="Robbens S."/>
            <person name="Werner G."/>
            <person name="Dubchak I."/>
            <person name="Pazour G.J."/>
            <person name="Ren Q."/>
            <person name="Paulsen I."/>
            <person name="Delwiche C."/>
            <person name="Schmutz J."/>
            <person name="Rokhsar D."/>
            <person name="Van de Peer Y."/>
            <person name="Moreau H."/>
            <person name="Grigoriev I.V."/>
        </authorList>
    </citation>
    <scope>NUCLEOTIDE SEQUENCE [LARGE SCALE GENOMIC DNA]</scope>
    <source>
        <strain evidence="8 9">CCE9901</strain>
    </source>
</reference>
<dbReference type="GeneID" id="5000097"/>
<dbReference type="KEGG" id="olu:OSTLU_119560"/>
<evidence type="ECO:0000256" key="2">
    <source>
        <dbReference type="ARBA" id="ARBA00022741"/>
    </source>
</evidence>
<evidence type="ECO:0000313" key="9">
    <source>
        <dbReference type="Proteomes" id="UP000001568"/>
    </source>
</evidence>
<dbReference type="InterPro" id="IPR008271">
    <property type="entry name" value="Ser/Thr_kinase_AS"/>
</dbReference>
<dbReference type="GO" id="GO:0004674">
    <property type="term" value="F:protein serine/threonine kinase activity"/>
    <property type="evidence" value="ECO:0007669"/>
    <property type="project" value="UniProtKB-KW"/>
</dbReference>
<dbReference type="Gene3D" id="3.30.200.20">
    <property type="entry name" value="Phosphorylase Kinase, domain 1"/>
    <property type="match status" value="1"/>
</dbReference>